<dbReference type="AlphaFoldDB" id="A0A7S1CTR5"/>
<sequence length="284" mass="30848">MGGDGSIESLTGSFLGPLQHLSGDGSADDKSLAALSIALMLNEGTLPEDLETSNAIHDALYAAMEEDDSIQINALMAIRGLTISSPIFPQATLHEQVRYLRTLTTDQSDNRITASAMAALCGYARLEEEVYRPVIQGLYDEDILEHALSLESRSEDVSIQVASMDCVAALVVNSLINFKPRALEANTTQKLADSLAKYAGRKGYEEVQVYRLLTLGVLIGGDEKGQEYMASSTSSIKCLMGYMRVHDDADVQILASDIFKVLSSKPHLKEQLSQSMRKVHESAS</sequence>
<reference evidence="1" key="1">
    <citation type="submission" date="2021-01" db="EMBL/GenBank/DDBJ databases">
        <authorList>
            <person name="Corre E."/>
            <person name="Pelletier E."/>
            <person name="Niang G."/>
            <person name="Scheremetjew M."/>
            <person name="Finn R."/>
            <person name="Kale V."/>
            <person name="Holt S."/>
            <person name="Cochrane G."/>
            <person name="Meng A."/>
            <person name="Brown T."/>
            <person name="Cohen L."/>
        </authorList>
    </citation>
    <scope>NUCLEOTIDE SEQUENCE</scope>
    <source>
        <strain evidence="1">CCMP2329</strain>
    </source>
</reference>
<dbReference type="SUPFAM" id="SSF48371">
    <property type="entry name" value="ARM repeat"/>
    <property type="match status" value="1"/>
</dbReference>
<protein>
    <submittedName>
        <fullName evidence="1">Uncharacterized protein</fullName>
    </submittedName>
</protein>
<accession>A0A7S1CTR5</accession>
<dbReference type="InterPro" id="IPR016024">
    <property type="entry name" value="ARM-type_fold"/>
</dbReference>
<proteinExistence type="predicted"/>
<name>A0A7S1CTR5_9CHLO</name>
<dbReference type="Gene3D" id="1.25.10.10">
    <property type="entry name" value="Leucine-rich Repeat Variant"/>
    <property type="match status" value="1"/>
</dbReference>
<dbReference type="EMBL" id="HBFV01000938">
    <property type="protein sequence ID" value="CAD8928289.1"/>
    <property type="molecule type" value="Transcribed_RNA"/>
</dbReference>
<organism evidence="1">
    <name type="scientific">Picochlorum oklahomense</name>
    <dbReference type="NCBI Taxonomy" id="249345"/>
    <lineage>
        <taxon>Eukaryota</taxon>
        <taxon>Viridiplantae</taxon>
        <taxon>Chlorophyta</taxon>
        <taxon>core chlorophytes</taxon>
        <taxon>Trebouxiophyceae</taxon>
        <taxon>Trebouxiophyceae incertae sedis</taxon>
        <taxon>Picochlorum</taxon>
    </lineage>
</organism>
<gene>
    <name evidence="1" type="ORF">POKL1161_LOCUS642</name>
</gene>
<dbReference type="InterPro" id="IPR011989">
    <property type="entry name" value="ARM-like"/>
</dbReference>
<evidence type="ECO:0000313" key="1">
    <source>
        <dbReference type="EMBL" id="CAD8928289.1"/>
    </source>
</evidence>